<comment type="caution">
    <text evidence="2">The sequence shown here is derived from an EMBL/GenBank/DDBJ whole genome shotgun (WGS) entry which is preliminary data.</text>
</comment>
<evidence type="ECO:0000313" key="3">
    <source>
        <dbReference type="Proteomes" id="UP000472971"/>
    </source>
</evidence>
<dbReference type="EMBL" id="JACEIO010000083">
    <property type="protein sequence ID" value="MBA4538807.1"/>
    <property type="molecule type" value="Genomic_DNA"/>
</dbReference>
<evidence type="ECO:0000313" key="1">
    <source>
        <dbReference type="EMBL" id="MBA4538807.1"/>
    </source>
</evidence>
<sequence length="82" mass="9660">MKVRCICGNLMEDEKLDTCNAYSIYLDEDYDTLLEKEPKTVEEFVDNMPLSGSLWECKQCGRLHFFKKGKIDVYKLEQEILD</sequence>
<dbReference type="AlphaFoldDB" id="A0A6B3W5Z4"/>
<dbReference type="EMBL" id="JAAIWN010000086">
    <property type="protein sequence ID" value="NEY83161.1"/>
    <property type="molecule type" value="Genomic_DNA"/>
</dbReference>
<protein>
    <submittedName>
        <fullName evidence="2">Uncharacterized protein</fullName>
    </submittedName>
</protein>
<evidence type="ECO:0000313" key="4">
    <source>
        <dbReference type="Proteomes" id="UP000570010"/>
    </source>
</evidence>
<evidence type="ECO:0000313" key="2">
    <source>
        <dbReference type="EMBL" id="NEY83161.1"/>
    </source>
</evidence>
<reference evidence="1 4" key="2">
    <citation type="submission" date="2020-07" db="EMBL/GenBank/DDBJ databases">
        <authorList>
            <person name="Feng H."/>
        </authorList>
    </citation>
    <scope>NUCLEOTIDE SEQUENCE [LARGE SCALE GENOMIC DNA]</scope>
    <source>
        <strain evidence="1">S-12</strain>
        <strain evidence="4">s-12</strain>
    </source>
</reference>
<dbReference type="Proteomes" id="UP000472971">
    <property type="component" value="Unassembled WGS sequence"/>
</dbReference>
<dbReference type="RefSeq" id="WP_163243563.1">
    <property type="nucleotide sequence ID" value="NZ_CP082780.1"/>
</dbReference>
<dbReference type="Proteomes" id="UP000570010">
    <property type="component" value="Unassembled WGS sequence"/>
</dbReference>
<proteinExistence type="predicted"/>
<reference evidence="2 3" key="1">
    <citation type="submission" date="2020-02" db="EMBL/GenBank/DDBJ databases">
        <title>Bacillus aquiflavi sp. nov., isolated from yellow water of strong flavor Chinese baijiu in Yibin region of China.</title>
        <authorList>
            <person name="Xie J."/>
        </authorList>
    </citation>
    <scope>NUCLEOTIDE SEQUENCE [LARGE SCALE GENOMIC DNA]</scope>
    <source>
        <strain evidence="2 3">3H-10</strain>
    </source>
</reference>
<keyword evidence="3" id="KW-1185">Reference proteome</keyword>
<gene>
    <name evidence="2" type="ORF">G4D64_17090</name>
    <name evidence="1" type="ORF">H1Z61_17165</name>
</gene>
<organism evidence="2 3">
    <name type="scientific">Bacillus aquiflavi</name>
    <dbReference type="NCBI Taxonomy" id="2672567"/>
    <lineage>
        <taxon>Bacteria</taxon>
        <taxon>Bacillati</taxon>
        <taxon>Bacillota</taxon>
        <taxon>Bacilli</taxon>
        <taxon>Bacillales</taxon>
        <taxon>Bacillaceae</taxon>
        <taxon>Bacillus</taxon>
    </lineage>
</organism>
<name>A0A6B3W5Z4_9BACI</name>
<accession>A0A6B3W5Z4</accession>